<dbReference type="EMBL" id="NHOI01000019">
    <property type="protein sequence ID" value="OVZ85493.1"/>
    <property type="molecule type" value="Genomic_DNA"/>
</dbReference>
<gene>
    <name evidence="1" type="ORF">CBW57_14110</name>
</gene>
<dbReference type="AlphaFoldDB" id="A0A208ZYH5"/>
<reference evidence="1 2" key="1">
    <citation type="submission" date="2017-05" db="EMBL/GenBank/DDBJ databases">
        <title>Whole genome sequencing of Yersinia kristensenii.</title>
        <authorList>
            <person name="Campioni F."/>
        </authorList>
    </citation>
    <scope>NUCLEOTIDE SEQUENCE [LARGE SCALE GENOMIC DNA]</scope>
    <source>
        <strain evidence="1 2">CFSAN060536</strain>
    </source>
</reference>
<proteinExistence type="predicted"/>
<evidence type="ECO:0000313" key="2">
    <source>
        <dbReference type="Proteomes" id="UP000196440"/>
    </source>
</evidence>
<name>A0A208ZYH5_YERIN</name>
<comment type="caution">
    <text evidence="1">The sequence shown here is derived from an EMBL/GenBank/DDBJ whole genome shotgun (WGS) entry which is preliminary data.</text>
</comment>
<sequence length="62" mass="6979">MTECHYTRHTSSCMSVGCLRSPESLTDVNPSKFTQLPLSYNSNYLGHRIGNSNGSVRRFIAR</sequence>
<protein>
    <submittedName>
        <fullName evidence="1">Uncharacterized protein</fullName>
    </submittedName>
</protein>
<accession>A0A208ZYH5</accession>
<organism evidence="1 2">
    <name type="scientific">Yersinia intermedia</name>
    <dbReference type="NCBI Taxonomy" id="631"/>
    <lineage>
        <taxon>Bacteria</taxon>
        <taxon>Pseudomonadati</taxon>
        <taxon>Pseudomonadota</taxon>
        <taxon>Gammaproteobacteria</taxon>
        <taxon>Enterobacterales</taxon>
        <taxon>Yersiniaceae</taxon>
        <taxon>Yersinia</taxon>
    </lineage>
</organism>
<evidence type="ECO:0000313" key="1">
    <source>
        <dbReference type="EMBL" id="OVZ85493.1"/>
    </source>
</evidence>
<dbReference type="Proteomes" id="UP000196440">
    <property type="component" value="Unassembled WGS sequence"/>
</dbReference>